<dbReference type="GO" id="GO:0071916">
    <property type="term" value="F:dipeptide transmembrane transporter activity"/>
    <property type="evidence" value="ECO:0007669"/>
    <property type="project" value="TreeGrafter"/>
</dbReference>
<evidence type="ECO:0000256" key="5">
    <source>
        <dbReference type="ARBA" id="ARBA00022856"/>
    </source>
</evidence>
<dbReference type="CDD" id="cd06261">
    <property type="entry name" value="TM_PBP2"/>
    <property type="match status" value="1"/>
</dbReference>
<comment type="subcellular location">
    <subcellularLocation>
        <location evidence="1 9">Cell membrane</location>
        <topology evidence="1 9">Multi-pass membrane protein</topology>
    </subcellularLocation>
</comment>
<dbReference type="OrthoDB" id="9766870at2"/>
<feature type="transmembrane region" description="Helical" evidence="9">
    <location>
        <begin position="133"/>
        <end position="159"/>
    </location>
</feature>
<evidence type="ECO:0000256" key="9">
    <source>
        <dbReference type="RuleBase" id="RU363032"/>
    </source>
</evidence>
<dbReference type="SUPFAM" id="SSF161098">
    <property type="entry name" value="MetI-like"/>
    <property type="match status" value="1"/>
</dbReference>
<feature type="domain" description="ABC transmembrane type-1" evidence="10">
    <location>
        <begin position="84"/>
        <end position="273"/>
    </location>
</feature>
<dbReference type="EMBL" id="NAAC01000015">
    <property type="protein sequence ID" value="RDJ11237.1"/>
    <property type="molecule type" value="Genomic_DNA"/>
</dbReference>
<dbReference type="InterPro" id="IPR000515">
    <property type="entry name" value="MetI-like"/>
</dbReference>
<evidence type="ECO:0000256" key="2">
    <source>
        <dbReference type="ARBA" id="ARBA00022448"/>
    </source>
</evidence>
<sequence>MSEAVQLPPGGSVFFQRVLRSPAAATACLVVIVILGLALFAPWIAPYDPNLQETANRLMPPNSAHWLGTDGFGRDILSRIIYGARPTLLLVLVVVLLMAPLGILVGILAGFFGGITERVLMRLTDIVMSFPRLLLAFAFVAIMGPGLINGALALALTSWPAYARQARVETAALRRSDYLAAAEMVGIRGTRLLWGHILPLVLPSAIIRLALDLSGIILAAAGLGFLGLGVRPPTAEWGSMVSEGTQVIFDQWWVAAVPGIAILITSFAFNLLADGLRDILDPRHD</sequence>
<dbReference type="PROSITE" id="PS50928">
    <property type="entry name" value="ABC_TM1"/>
    <property type="match status" value="1"/>
</dbReference>
<evidence type="ECO:0000256" key="1">
    <source>
        <dbReference type="ARBA" id="ARBA00004651"/>
    </source>
</evidence>
<accession>A0A370KPI9</accession>
<dbReference type="Pfam" id="PF12911">
    <property type="entry name" value="OppC_N"/>
    <property type="match status" value="1"/>
</dbReference>
<dbReference type="PANTHER" id="PTHR43386">
    <property type="entry name" value="OLIGOPEPTIDE TRANSPORT SYSTEM PERMEASE PROTEIN APPC"/>
    <property type="match status" value="1"/>
</dbReference>
<keyword evidence="6" id="KW-0653">Protein transport</keyword>
<keyword evidence="7 9" id="KW-1133">Transmembrane helix</keyword>
<dbReference type="GO" id="GO:0015031">
    <property type="term" value="P:protein transport"/>
    <property type="evidence" value="ECO:0007669"/>
    <property type="project" value="UniProtKB-KW"/>
</dbReference>
<keyword evidence="4 9" id="KW-0812">Transmembrane</keyword>
<evidence type="ECO:0000256" key="8">
    <source>
        <dbReference type="ARBA" id="ARBA00023136"/>
    </source>
</evidence>
<keyword evidence="3" id="KW-1003">Cell membrane</keyword>
<dbReference type="InterPro" id="IPR035906">
    <property type="entry name" value="MetI-like_sf"/>
</dbReference>
<dbReference type="RefSeq" id="WP_114713247.1">
    <property type="nucleotide sequence ID" value="NZ_KZ857259.1"/>
</dbReference>
<feature type="transmembrane region" description="Helical" evidence="9">
    <location>
        <begin position="209"/>
        <end position="231"/>
    </location>
</feature>
<proteinExistence type="inferred from homology"/>
<feature type="transmembrane region" description="Helical" evidence="9">
    <location>
        <begin position="23"/>
        <end position="45"/>
    </location>
</feature>
<evidence type="ECO:0000256" key="3">
    <source>
        <dbReference type="ARBA" id="ARBA00022475"/>
    </source>
</evidence>
<gene>
    <name evidence="11" type="ORF">B5K06_13135</name>
</gene>
<name>A0A370KPI9_9HYPH</name>
<evidence type="ECO:0000259" key="10">
    <source>
        <dbReference type="PROSITE" id="PS50928"/>
    </source>
</evidence>
<keyword evidence="8 9" id="KW-0472">Membrane</keyword>
<comment type="similarity">
    <text evidence="9">Belongs to the binding-protein-dependent transport system permease family.</text>
</comment>
<feature type="transmembrane region" description="Helical" evidence="9">
    <location>
        <begin position="251"/>
        <end position="273"/>
    </location>
</feature>
<keyword evidence="2 9" id="KW-0813">Transport</keyword>
<keyword evidence="5" id="KW-0571">Peptide transport</keyword>
<dbReference type="Pfam" id="PF00528">
    <property type="entry name" value="BPD_transp_1"/>
    <property type="match status" value="1"/>
</dbReference>
<comment type="caution">
    <text evidence="11">The sequence shown here is derived from an EMBL/GenBank/DDBJ whole genome shotgun (WGS) entry which is preliminary data.</text>
</comment>
<dbReference type="InterPro" id="IPR050366">
    <property type="entry name" value="BP-dependent_transpt_permease"/>
</dbReference>
<evidence type="ECO:0000313" key="12">
    <source>
        <dbReference type="Proteomes" id="UP000254939"/>
    </source>
</evidence>
<protein>
    <submittedName>
        <fullName evidence="11">Peptide ABC transporter permease</fullName>
    </submittedName>
</protein>
<feature type="transmembrane region" description="Helical" evidence="9">
    <location>
        <begin position="88"/>
        <end position="112"/>
    </location>
</feature>
<evidence type="ECO:0000256" key="6">
    <source>
        <dbReference type="ARBA" id="ARBA00022927"/>
    </source>
</evidence>
<evidence type="ECO:0000256" key="4">
    <source>
        <dbReference type="ARBA" id="ARBA00022692"/>
    </source>
</evidence>
<reference evidence="11 12" key="1">
    <citation type="submission" date="2017-03" db="EMBL/GenBank/DDBJ databases">
        <title>Genome analysis of Rhizobial strains effectives or ineffectives for nitrogen fixation isolated from bean seeds.</title>
        <authorList>
            <person name="Peralta H."/>
            <person name="Aguilar-Vera A."/>
            <person name="Mora Y."/>
            <person name="Vargas-Lagunas C."/>
            <person name="Girard L."/>
            <person name="Mora J."/>
        </authorList>
    </citation>
    <scope>NUCLEOTIDE SEQUENCE [LARGE SCALE GENOMIC DNA]</scope>
    <source>
        <strain evidence="11 12">CCGM3</strain>
    </source>
</reference>
<dbReference type="InterPro" id="IPR025966">
    <property type="entry name" value="OppC_N"/>
</dbReference>
<dbReference type="Gene3D" id="1.10.3720.10">
    <property type="entry name" value="MetI-like"/>
    <property type="match status" value="1"/>
</dbReference>
<evidence type="ECO:0000313" key="11">
    <source>
        <dbReference type="EMBL" id="RDJ11237.1"/>
    </source>
</evidence>
<organism evidence="11 12">
    <name type="scientific">Rhizobium grahamii</name>
    <dbReference type="NCBI Taxonomy" id="1120045"/>
    <lineage>
        <taxon>Bacteria</taxon>
        <taxon>Pseudomonadati</taxon>
        <taxon>Pseudomonadota</taxon>
        <taxon>Alphaproteobacteria</taxon>
        <taxon>Hyphomicrobiales</taxon>
        <taxon>Rhizobiaceae</taxon>
        <taxon>Rhizobium/Agrobacterium group</taxon>
        <taxon>Rhizobium</taxon>
    </lineage>
</organism>
<dbReference type="GO" id="GO:0005886">
    <property type="term" value="C:plasma membrane"/>
    <property type="evidence" value="ECO:0007669"/>
    <property type="project" value="UniProtKB-SubCell"/>
</dbReference>
<dbReference type="PANTHER" id="PTHR43386:SF1">
    <property type="entry name" value="D,D-DIPEPTIDE TRANSPORT SYSTEM PERMEASE PROTEIN DDPC-RELATED"/>
    <property type="match status" value="1"/>
</dbReference>
<dbReference type="Proteomes" id="UP000254939">
    <property type="component" value="Unassembled WGS sequence"/>
</dbReference>
<dbReference type="AlphaFoldDB" id="A0A370KPI9"/>
<evidence type="ECO:0000256" key="7">
    <source>
        <dbReference type="ARBA" id="ARBA00022989"/>
    </source>
</evidence>